<evidence type="ECO:0000313" key="2">
    <source>
        <dbReference type="EMBL" id="AKJ66919.1"/>
    </source>
</evidence>
<accession>A0A0G3ELS5</accession>
<reference evidence="3" key="1">
    <citation type="submission" date="2015-06" db="EMBL/GenBank/DDBJ databases">
        <authorList>
            <person name="Lim Y.L."/>
            <person name="Ee R."/>
            <person name="Yong D."/>
            <person name="How K.Y."/>
            <person name="Yin W.F."/>
            <person name="Chan K.G."/>
        </authorList>
    </citation>
    <scope>NUCLEOTIDE SEQUENCE [LARGE SCALE GENOMIC DNA]</scope>
    <source>
        <strain evidence="3">DSM 25325</strain>
    </source>
</reference>
<keyword evidence="3" id="KW-1185">Reference proteome</keyword>
<organism evidence="2 3">
    <name type="scientific">Pandoraea thiooxydans</name>
    <dbReference type="NCBI Taxonomy" id="445709"/>
    <lineage>
        <taxon>Bacteria</taxon>
        <taxon>Pseudomonadati</taxon>
        <taxon>Pseudomonadota</taxon>
        <taxon>Betaproteobacteria</taxon>
        <taxon>Burkholderiales</taxon>
        <taxon>Burkholderiaceae</taxon>
        <taxon>Pandoraea</taxon>
    </lineage>
</organism>
<sequence length="555" mass="61775">MEQSIFELREQRLQKLFADCQREVLSQIIGPFGLSMAMFEDRNGGNVTTLHNFERVDDDFVATESDKKLHANSRREYSVDVRSEYEIKTKEAAKATGGKTWEDKRTESIARGKDEYTGRTVSTDGTFEQRDGRVVRAELDHVGPIREFHSNKKAHLGLGDVKRDEQTGALKVDPGRMRAAVNDDKNLALTNQPLNGSKSDHDFEEWAARERPDGTTNAEKFEIDKKLMAEKSQTAQKHLNDTVGRALRKKQATELLHTGGSQALQMGLRQAMGLLLTELVNGLFNEIKTLIKHGVEAGKSLLEEIRGRLFKVIQAVVKKIPDAAAQLFHGGISGFMSNLMTFVLNSFLSTAKRFVTAIREGLIGLFRAFKTILFPPEHLTKDEALQEGLKILTAVVISSVGIILTESVATFMASVPFLKVIADIVTPVLIGTLSGLLTAFLAYQIDCMFDRYRHSLDEKLLDEIIADAKRQEMFASELTMLAESSFNNVERFAKSVSVYQKIGDTLGSAGRAAAASLVSLEHSVTETREQVRNSADKLTFIYESQASIDDFFKTI</sequence>
<dbReference type="RefSeq" id="WP_047212438.1">
    <property type="nucleotide sequence ID" value="NZ_CP011568.3"/>
</dbReference>
<dbReference type="OrthoDB" id="2497689at2"/>
<evidence type="ECO:0008006" key="4">
    <source>
        <dbReference type="Google" id="ProtNLM"/>
    </source>
</evidence>
<dbReference type="STRING" id="445709.ABW99_00405"/>
<evidence type="ECO:0000256" key="1">
    <source>
        <dbReference type="SAM" id="Phobius"/>
    </source>
</evidence>
<feature type="transmembrane region" description="Helical" evidence="1">
    <location>
        <begin position="391"/>
        <end position="418"/>
    </location>
</feature>
<gene>
    <name evidence="2" type="ORF">ABW99_00405</name>
</gene>
<keyword evidence="1" id="KW-0472">Membrane</keyword>
<keyword evidence="1" id="KW-0812">Transmembrane</keyword>
<dbReference type="EMBL" id="CP011568">
    <property type="protein sequence ID" value="AKJ66919.1"/>
    <property type="molecule type" value="Genomic_DNA"/>
</dbReference>
<name>A0A0G3ELS5_9BURK</name>
<protein>
    <recommendedName>
        <fullName evidence="4">Lactate permease</fullName>
    </recommendedName>
</protein>
<proteinExistence type="predicted"/>
<feature type="transmembrane region" description="Helical" evidence="1">
    <location>
        <begin position="424"/>
        <end position="443"/>
    </location>
</feature>
<dbReference type="KEGG" id="ptx:ABW99_00405"/>
<keyword evidence="1" id="KW-1133">Transmembrane helix</keyword>
<evidence type="ECO:0000313" key="3">
    <source>
        <dbReference type="Proteomes" id="UP000036700"/>
    </source>
</evidence>
<dbReference type="AlphaFoldDB" id="A0A0G3ELS5"/>
<feature type="transmembrane region" description="Helical" evidence="1">
    <location>
        <begin position="327"/>
        <end position="348"/>
    </location>
</feature>
<dbReference type="PATRIC" id="fig|445709.3.peg.95"/>
<dbReference type="Proteomes" id="UP000036700">
    <property type="component" value="Chromosome"/>
</dbReference>